<dbReference type="SUPFAM" id="SSF53850">
    <property type="entry name" value="Periplasmic binding protein-like II"/>
    <property type="match status" value="1"/>
</dbReference>
<dbReference type="RefSeq" id="WP_088415857.1">
    <property type="nucleotide sequence ID" value="NZ_NJBA01000001.1"/>
</dbReference>
<evidence type="ECO:0000256" key="2">
    <source>
        <dbReference type="ARBA" id="ARBA00023015"/>
    </source>
</evidence>
<dbReference type="GO" id="GO:0006351">
    <property type="term" value="P:DNA-templated transcription"/>
    <property type="evidence" value="ECO:0007669"/>
    <property type="project" value="TreeGrafter"/>
</dbReference>
<protein>
    <submittedName>
        <fullName evidence="6">LysR family transcriptional regulator</fullName>
    </submittedName>
</protein>
<evidence type="ECO:0000259" key="5">
    <source>
        <dbReference type="PROSITE" id="PS50931"/>
    </source>
</evidence>
<dbReference type="Gene3D" id="1.10.10.10">
    <property type="entry name" value="Winged helix-like DNA-binding domain superfamily/Winged helix DNA-binding domain"/>
    <property type="match status" value="1"/>
</dbReference>
<organism evidence="6 7">
    <name type="scientific">Pseudomonas nitroreducens</name>
    <dbReference type="NCBI Taxonomy" id="46680"/>
    <lineage>
        <taxon>Bacteria</taxon>
        <taxon>Pseudomonadati</taxon>
        <taxon>Pseudomonadota</taxon>
        <taxon>Gammaproteobacteria</taxon>
        <taxon>Pseudomonadales</taxon>
        <taxon>Pseudomonadaceae</taxon>
        <taxon>Pseudomonas</taxon>
    </lineage>
</organism>
<feature type="domain" description="HTH lysR-type" evidence="5">
    <location>
        <begin position="8"/>
        <end position="60"/>
    </location>
</feature>
<dbReference type="GO" id="GO:0043565">
    <property type="term" value="F:sequence-specific DNA binding"/>
    <property type="evidence" value="ECO:0007669"/>
    <property type="project" value="TreeGrafter"/>
</dbReference>
<accession>A0A246FDJ0</accession>
<evidence type="ECO:0000256" key="4">
    <source>
        <dbReference type="ARBA" id="ARBA00023163"/>
    </source>
</evidence>
<sequence>MIDNLVNLVAFDRIVSAGSLSAAARELDVSLAVISKRLAQLEGSLGVRLLQRTTRRQVLTEEGALFHAQVLRILAEVDAANALISRRRETIDGLLRLTAPIDFGRRWIAPLLARFQQLHPQLSVQLELSDSLIDLLEGGLDMAVRVGALEDSSLIARPLADNYRVLCAAPAYLEARGEPAHPAELLRHRCIVNGEQPRSEWRFVAADGERIAVRVQASLLSNDGGAVHAWLLAAGGIALKSIWDVGEDIAAGRLRRVLPDYRVPSAPLHALYPHARHVPPRVRAFIDFLREQLGERPELSS</sequence>
<reference evidence="6 7" key="1">
    <citation type="submission" date="2017-06" db="EMBL/GenBank/DDBJ databases">
        <title>Draft genome of Pseudomonas nitroreducens DF05.</title>
        <authorList>
            <person name="Iyer R."/>
        </authorList>
    </citation>
    <scope>NUCLEOTIDE SEQUENCE [LARGE SCALE GENOMIC DNA]</scope>
    <source>
        <strain evidence="6 7">DF05</strain>
    </source>
</reference>
<keyword evidence="2" id="KW-0805">Transcription regulation</keyword>
<gene>
    <name evidence="6" type="ORF">CEG18_00605</name>
</gene>
<comment type="caution">
    <text evidence="6">The sequence shown here is derived from an EMBL/GenBank/DDBJ whole genome shotgun (WGS) entry which is preliminary data.</text>
</comment>
<dbReference type="Proteomes" id="UP000198145">
    <property type="component" value="Unassembled WGS sequence"/>
</dbReference>
<dbReference type="AlphaFoldDB" id="A0A246FDJ0"/>
<dbReference type="FunFam" id="1.10.10.10:FF:000001">
    <property type="entry name" value="LysR family transcriptional regulator"/>
    <property type="match status" value="1"/>
</dbReference>
<dbReference type="Pfam" id="PF03466">
    <property type="entry name" value="LysR_substrate"/>
    <property type="match status" value="1"/>
</dbReference>
<dbReference type="FunFam" id="3.40.190.290:FF:000001">
    <property type="entry name" value="Transcriptional regulator, LysR family"/>
    <property type="match status" value="1"/>
</dbReference>
<dbReference type="PROSITE" id="PS50931">
    <property type="entry name" value="HTH_LYSR"/>
    <property type="match status" value="1"/>
</dbReference>
<comment type="similarity">
    <text evidence="1">Belongs to the LysR transcriptional regulatory family.</text>
</comment>
<proteinExistence type="inferred from homology"/>
<dbReference type="PANTHER" id="PTHR30537">
    <property type="entry name" value="HTH-TYPE TRANSCRIPTIONAL REGULATOR"/>
    <property type="match status" value="1"/>
</dbReference>
<evidence type="ECO:0000256" key="3">
    <source>
        <dbReference type="ARBA" id="ARBA00023125"/>
    </source>
</evidence>
<dbReference type="GO" id="GO:0003700">
    <property type="term" value="F:DNA-binding transcription factor activity"/>
    <property type="evidence" value="ECO:0007669"/>
    <property type="project" value="InterPro"/>
</dbReference>
<dbReference type="CDD" id="cd08422">
    <property type="entry name" value="PBP2_CrgA_like"/>
    <property type="match status" value="1"/>
</dbReference>
<evidence type="ECO:0000256" key="1">
    <source>
        <dbReference type="ARBA" id="ARBA00009437"/>
    </source>
</evidence>
<dbReference type="InterPro" id="IPR058163">
    <property type="entry name" value="LysR-type_TF_proteobact-type"/>
</dbReference>
<name>A0A246FDJ0_PSENT</name>
<dbReference type="Gene3D" id="3.40.190.290">
    <property type="match status" value="1"/>
</dbReference>
<keyword evidence="4" id="KW-0804">Transcription</keyword>
<keyword evidence="3" id="KW-0238">DNA-binding</keyword>
<dbReference type="EMBL" id="NJBA01000001">
    <property type="protein sequence ID" value="OWP52366.1"/>
    <property type="molecule type" value="Genomic_DNA"/>
</dbReference>
<dbReference type="InterPro" id="IPR000847">
    <property type="entry name" value="LysR_HTH_N"/>
</dbReference>
<dbReference type="InterPro" id="IPR036388">
    <property type="entry name" value="WH-like_DNA-bd_sf"/>
</dbReference>
<evidence type="ECO:0000313" key="6">
    <source>
        <dbReference type="EMBL" id="OWP52366.1"/>
    </source>
</evidence>
<dbReference type="PANTHER" id="PTHR30537:SF21">
    <property type="entry name" value="HTH-TYPE TRANSCRIPTIONAL REGULATOR SINR-RELATED"/>
    <property type="match status" value="1"/>
</dbReference>
<dbReference type="InterPro" id="IPR036390">
    <property type="entry name" value="WH_DNA-bd_sf"/>
</dbReference>
<dbReference type="Pfam" id="PF00126">
    <property type="entry name" value="HTH_1"/>
    <property type="match status" value="1"/>
</dbReference>
<dbReference type="SUPFAM" id="SSF46785">
    <property type="entry name" value="Winged helix' DNA-binding domain"/>
    <property type="match status" value="1"/>
</dbReference>
<evidence type="ECO:0000313" key="7">
    <source>
        <dbReference type="Proteomes" id="UP000198145"/>
    </source>
</evidence>
<dbReference type="InterPro" id="IPR005119">
    <property type="entry name" value="LysR_subst-bd"/>
</dbReference>